<organism evidence="2 3">
    <name type="scientific">Rotaria magnacalcarata</name>
    <dbReference type="NCBI Taxonomy" id="392030"/>
    <lineage>
        <taxon>Eukaryota</taxon>
        <taxon>Metazoa</taxon>
        <taxon>Spiralia</taxon>
        <taxon>Gnathifera</taxon>
        <taxon>Rotifera</taxon>
        <taxon>Eurotatoria</taxon>
        <taxon>Bdelloidea</taxon>
        <taxon>Philodinida</taxon>
        <taxon>Philodinidae</taxon>
        <taxon>Rotaria</taxon>
    </lineage>
</organism>
<keyword evidence="1" id="KW-0472">Membrane</keyword>
<sequence>MDELTTVVVVVVVLLDSVDGIILVSSIKLVDVIEKVFVGNIVFVVSSMKTVVDIVLGFIEDIVSSIISSGHFLSTRNKSD</sequence>
<dbReference type="AlphaFoldDB" id="A0A816C056"/>
<comment type="caution">
    <text evidence="2">The sequence shown here is derived from an EMBL/GenBank/DDBJ whole genome shotgun (WGS) entry which is preliminary data.</text>
</comment>
<evidence type="ECO:0000313" key="2">
    <source>
        <dbReference type="EMBL" id="CAF1617427.1"/>
    </source>
</evidence>
<keyword evidence="1" id="KW-1133">Transmembrane helix</keyword>
<evidence type="ECO:0000313" key="3">
    <source>
        <dbReference type="Proteomes" id="UP000663834"/>
    </source>
</evidence>
<keyword evidence="1" id="KW-0812">Transmembrane</keyword>
<dbReference type="Proteomes" id="UP000663834">
    <property type="component" value="Unassembled WGS sequence"/>
</dbReference>
<dbReference type="EMBL" id="CAJNOW010013085">
    <property type="protein sequence ID" value="CAF1617427.1"/>
    <property type="molecule type" value="Genomic_DNA"/>
</dbReference>
<proteinExistence type="predicted"/>
<accession>A0A816C056</accession>
<reference evidence="2" key="1">
    <citation type="submission" date="2021-02" db="EMBL/GenBank/DDBJ databases">
        <authorList>
            <person name="Nowell W R."/>
        </authorList>
    </citation>
    <scope>NUCLEOTIDE SEQUENCE</scope>
</reference>
<name>A0A816C056_9BILA</name>
<protein>
    <submittedName>
        <fullName evidence="2">Uncharacterized protein</fullName>
    </submittedName>
</protein>
<feature type="transmembrane region" description="Helical" evidence="1">
    <location>
        <begin position="36"/>
        <end position="59"/>
    </location>
</feature>
<gene>
    <name evidence="2" type="ORF">KQP761_LOCUS24198</name>
</gene>
<evidence type="ECO:0000256" key="1">
    <source>
        <dbReference type="SAM" id="Phobius"/>
    </source>
</evidence>